<dbReference type="SUPFAM" id="SSF48371">
    <property type="entry name" value="ARM repeat"/>
    <property type="match status" value="1"/>
</dbReference>
<dbReference type="AlphaFoldDB" id="A0AAV7Y120"/>
<dbReference type="EMBL" id="JANTQA010000076">
    <property type="protein sequence ID" value="KAJ3423428.1"/>
    <property type="molecule type" value="Genomic_DNA"/>
</dbReference>
<reference evidence="1" key="1">
    <citation type="submission" date="2022-08" db="EMBL/GenBank/DDBJ databases">
        <title>Novel sulphate-reducing endosymbionts in the free-living metamonad Anaeramoeba.</title>
        <authorList>
            <person name="Jerlstrom-Hultqvist J."/>
            <person name="Cepicka I."/>
            <person name="Gallot-Lavallee L."/>
            <person name="Salas-Leiva D."/>
            <person name="Curtis B.A."/>
            <person name="Zahonova K."/>
            <person name="Pipaliya S."/>
            <person name="Dacks J."/>
            <person name="Roger A.J."/>
        </authorList>
    </citation>
    <scope>NUCLEOTIDE SEQUENCE</scope>
    <source>
        <strain evidence="1">Busselton2</strain>
    </source>
</reference>
<accession>A0AAV7Y120</accession>
<organism evidence="1 2">
    <name type="scientific">Anaeramoeba flamelloides</name>
    <dbReference type="NCBI Taxonomy" id="1746091"/>
    <lineage>
        <taxon>Eukaryota</taxon>
        <taxon>Metamonada</taxon>
        <taxon>Anaeramoebidae</taxon>
        <taxon>Anaeramoeba</taxon>
    </lineage>
</organism>
<evidence type="ECO:0000313" key="2">
    <source>
        <dbReference type="Proteomes" id="UP001146793"/>
    </source>
</evidence>
<dbReference type="InterPro" id="IPR011989">
    <property type="entry name" value="ARM-like"/>
</dbReference>
<dbReference type="Gene3D" id="1.25.10.10">
    <property type="entry name" value="Leucine-rich Repeat Variant"/>
    <property type="match status" value="1"/>
</dbReference>
<protein>
    <submittedName>
        <fullName evidence="1">Karyopherin (Importin) beta</fullName>
    </submittedName>
</protein>
<name>A0AAV7Y120_9EUKA</name>
<proteinExistence type="predicted"/>
<comment type="caution">
    <text evidence="1">The sequence shown here is derived from an EMBL/GenBank/DDBJ whole genome shotgun (WGS) entry which is preliminary data.</text>
</comment>
<gene>
    <name evidence="1" type="ORF">M0812_29957</name>
</gene>
<dbReference type="InterPro" id="IPR016024">
    <property type="entry name" value="ARM-type_fold"/>
</dbReference>
<dbReference type="Proteomes" id="UP001146793">
    <property type="component" value="Unassembled WGS sequence"/>
</dbReference>
<evidence type="ECO:0000313" key="1">
    <source>
        <dbReference type="EMBL" id="KAJ3423428.1"/>
    </source>
</evidence>
<sequence length="203" mass="23710">MTSPLINYQALLSITQICDDYSAYLQIYFSQEFINKMFLFLNSNHKENNNSNSNNVGNNINYNKENYKYLQIQSAKCLTNFLNIDQEIEELEEHYVQIMKIALDLIVNNEFIQVREYCIKMIAPIVQCLKTDFLQFYNDIVPFLKDILFDNKLDDYPQLQGNAFETLSVIGIAVGSESFEKDGLECMEWSLNKLQNGLQYENP</sequence>